<proteinExistence type="predicted"/>
<evidence type="ECO:0000313" key="2">
    <source>
        <dbReference type="EMBL" id="KIS68364.1"/>
    </source>
</evidence>
<evidence type="ECO:0000313" key="3">
    <source>
        <dbReference type="Proteomes" id="UP000000561"/>
    </source>
</evidence>
<sequence>MSTSTSATSSTSHSSQNDHGAPSFWEALFHSVFTPEYNTVPQRIMNFSFYGLFLVLSILVFLTNYNPHVIALFTLAVGLWMSVNWFMKELAKLPASSKQVQQMPESEHMNKNL</sequence>
<reference evidence="2 3" key="1">
    <citation type="journal article" date="2006" name="Nature">
        <title>Insights from the genome of the biotrophic fungal plant pathogen Ustilago maydis.</title>
        <authorList>
            <person name="Kamper J."/>
            <person name="Kahmann R."/>
            <person name="Bolker M."/>
            <person name="Ma L.J."/>
            <person name="Brefort T."/>
            <person name="Saville B.J."/>
            <person name="Banuett F."/>
            <person name="Kronstad J.W."/>
            <person name="Gold S.E."/>
            <person name="Muller O."/>
            <person name="Perlin M.H."/>
            <person name="Wosten H.A."/>
            <person name="de Vries R."/>
            <person name="Ruiz-Herrera J."/>
            <person name="Reynaga-Pena C.G."/>
            <person name="Snetselaar K."/>
            <person name="McCann M."/>
            <person name="Perez-Martin J."/>
            <person name="Feldbrugge M."/>
            <person name="Basse C.W."/>
            <person name="Steinberg G."/>
            <person name="Ibeas J.I."/>
            <person name="Holloman W."/>
            <person name="Guzman P."/>
            <person name="Farman M."/>
            <person name="Stajich J.E."/>
            <person name="Sentandreu R."/>
            <person name="Gonzalez-Prieto J.M."/>
            <person name="Kennell J.C."/>
            <person name="Molina L."/>
            <person name="Schirawski J."/>
            <person name="Mendoza-Mendoza A."/>
            <person name="Greilinger D."/>
            <person name="Munch K."/>
            <person name="Rossel N."/>
            <person name="Scherer M."/>
            <person name="Vranes M."/>
            <person name="Ladendorf O."/>
            <person name="Vincon V."/>
            <person name="Fuchs U."/>
            <person name="Sandrock B."/>
            <person name="Meng S."/>
            <person name="Ho E.C."/>
            <person name="Cahill M.J."/>
            <person name="Boyce K.J."/>
            <person name="Klose J."/>
            <person name="Klosterman S.J."/>
            <person name="Deelstra H.J."/>
            <person name="Ortiz-Castellanos L."/>
            <person name="Li W."/>
            <person name="Sanchez-Alonso P."/>
            <person name="Schreier P.H."/>
            <person name="Hauser-Hahn I."/>
            <person name="Vaupel M."/>
            <person name="Koopmann E."/>
            <person name="Friedrich G."/>
            <person name="Voss H."/>
            <person name="Schluter T."/>
            <person name="Margolis J."/>
            <person name="Platt D."/>
            <person name="Swimmer C."/>
            <person name="Gnirke A."/>
            <person name="Chen F."/>
            <person name="Vysotskaia V."/>
            <person name="Mannhaupt G."/>
            <person name="Guldener U."/>
            <person name="Munsterkotter M."/>
            <person name="Haase D."/>
            <person name="Oesterheld M."/>
            <person name="Mewes H.W."/>
            <person name="Mauceli E.W."/>
            <person name="DeCaprio D."/>
            <person name="Wade C.M."/>
            <person name="Butler J."/>
            <person name="Young S."/>
            <person name="Jaffe D.B."/>
            <person name="Calvo S."/>
            <person name="Nusbaum C."/>
            <person name="Galagan J."/>
            <person name="Birren B.W."/>
        </authorList>
    </citation>
    <scope>NUCLEOTIDE SEQUENCE [LARGE SCALE GENOMIC DNA]</scope>
    <source>
        <strain evidence="3">DSM 14603 / FGSC 9021 / UM521</strain>
    </source>
</reference>
<dbReference type="GO" id="GO:0070072">
    <property type="term" value="P:vacuolar proton-transporting V-type ATPase complex assembly"/>
    <property type="evidence" value="ECO:0000318"/>
    <property type="project" value="GO_Central"/>
</dbReference>
<keyword evidence="3" id="KW-1185">Reference proteome</keyword>
<dbReference type="EMBL" id="CM003148">
    <property type="protein sequence ID" value="KIS68364.1"/>
    <property type="molecule type" value="Genomic_DNA"/>
</dbReference>
<dbReference type="FunCoup" id="A0A0D1DVQ2">
    <property type="interactions" value="40"/>
</dbReference>
<accession>A0A0D1DVQ2</accession>
<protein>
    <submittedName>
        <fullName evidence="2">Uncharacterized protein</fullName>
    </submittedName>
</protein>
<keyword evidence="1" id="KW-1133">Transmembrane helix</keyword>
<name>A0A0D1DVQ2_MYCMD</name>
<feature type="transmembrane region" description="Helical" evidence="1">
    <location>
        <begin position="44"/>
        <end position="63"/>
    </location>
</feature>
<dbReference type="GO" id="GO:0005789">
    <property type="term" value="C:endoplasmic reticulum membrane"/>
    <property type="evidence" value="ECO:0000318"/>
    <property type="project" value="GO_Central"/>
</dbReference>
<dbReference type="GeneID" id="23567983"/>
<dbReference type="PANTHER" id="PTHR28251:SF1">
    <property type="entry name" value="V-TYPE ATPASE ASSEMBLY FACTOR PKR1"/>
    <property type="match status" value="1"/>
</dbReference>
<dbReference type="KEGG" id="uma:UMAG_12231"/>
<evidence type="ECO:0000256" key="1">
    <source>
        <dbReference type="SAM" id="Phobius"/>
    </source>
</evidence>
<dbReference type="InterPro" id="IPR013945">
    <property type="entry name" value="Pkr1"/>
</dbReference>
<gene>
    <name evidence="2" type="ORF">UMAG_12231</name>
</gene>
<dbReference type="Pfam" id="PF08636">
    <property type="entry name" value="Pkr1"/>
    <property type="match status" value="1"/>
</dbReference>
<dbReference type="InParanoid" id="A0A0D1DVQ2"/>
<dbReference type="OrthoDB" id="9626941at2759"/>
<dbReference type="RefSeq" id="XP_011390117.1">
    <property type="nucleotide sequence ID" value="XM_011391815.1"/>
</dbReference>
<feature type="transmembrane region" description="Helical" evidence="1">
    <location>
        <begin position="69"/>
        <end position="87"/>
    </location>
</feature>
<dbReference type="Proteomes" id="UP000000561">
    <property type="component" value="Chromosome 9"/>
</dbReference>
<keyword evidence="1" id="KW-0472">Membrane</keyword>
<dbReference type="VEuPathDB" id="FungiDB:UMAG_12231"/>
<dbReference type="AlphaFoldDB" id="A0A0D1DVQ2"/>
<dbReference type="PANTHER" id="PTHR28251">
    <property type="entry name" value="V-TYPE ATPASE ASSEMBLY FACTOR PKR1"/>
    <property type="match status" value="1"/>
</dbReference>
<keyword evidence="1" id="KW-0812">Transmembrane</keyword>
<organism evidence="2 3">
    <name type="scientific">Mycosarcoma maydis</name>
    <name type="common">Corn smut fungus</name>
    <name type="synonym">Ustilago maydis</name>
    <dbReference type="NCBI Taxonomy" id="5270"/>
    <lineage>
        <taxon>Eukaryota</taxon>
        <taxon>Fungi</taxon>
        <taxon>Dikarya</taxon>
        <taxon>Basidiomycota</taxon>
        <taxon>Ustilaginomycotina</taxon>
        <taxon>Ustilaginomycetes</taxon>
        <taxon>Ustilaginales</taxon>
        <taxon>Ustilaginaceae</taxon>
        <taxon>Mycosarcoma</taxon>
    </lineage>
</organism>